<dbReference type="SUPFAM" id="SSF48371">
    <property type="entry name" value="ARM repeat"/>
    <property type="match status" value="1"/>
</dbReference>
<dbReference type="GO" id="GO:0005096">
    <property type="term" value="F:GTPase activator activity"/>
    <property type="evidence" value="ECO:0007669"/>
    <property type="project" value="UniProtKB-KW"/>
</dbReference>
<dbReference type="GO" id="GO:0033596">
    <property type="term" value="C:TSC1-TSC2 complex"/>
    <property type="evidence" value="ECO:0007669"/>
    <property type="project" value="TreeGrafter"/>
</dbReference>
<name>A0A7M7JGN3_VARDE</name>
<dbReference type="InterPro" id="IPR027107">
    <property type="entry name" value="Tuberin/Ral-act_asu"/>
</dbReference>
<dbReference type="Pfam" id="PF03542">
    <property type="entry name" value="Tuberin"/>
    <property type="match status" value="2"/>
</dbReference>
<feature type="compositionally biased region" description="Low complexity" evidence="2">
    <location>
        <begin position="819"/>
        <end position="841"/>
    </location>
</feature>
<evidence type="ECO:0000313" key="5">
    <source>
        <dbReference type="Proteomes" id="UP000594260"/>
    </source>
</evidence>
<dbReference type="FunCoup" id="A0A7M7JGN3">
    <property type="interactions" value="994"/>
</dbReference>
<dbReference type="GO" id="GO:0051056">
    <property type="term" value="P:regulation of small GTPase mediated signal transduction"/>
    <property type="evidence" value="ECO:0007669"/>
    <property type="project" value="InterPro"/>
</dbReference>
<proteinExistence type="predicted"/>
<dbReference type="GO" id="GO:0005634">
    <property type="term" value="C:nucleus"/>
    <property type="evidence" value="ECO:0007669"/>
    <property type="project" value="InterPro"/>
</dbReference>
<evidence type="ECO:0000256" key="2">
    <source>
        <dbReference type="SAM" id="MobiDB-lite"/>
    </source>
</evidence>
<dbReference type="InterPro" id="IPR024584">
    <property type="entry name" value="Tuberin_N"/>
</dbReference>
<feature type="region of interest" description="Disordered" evidence="2">
    <location>
        <begin position="1008"/>
        <end position="1063"/>
    </location>
</feature>
<dbReference type="Pfam" id="PF02145">
    <property type="entry name" value="Rap_GAP"/>
    <property type="match status" value="1"/>
</dbReference>
<dbReference type="OrthoDB" id="5797019at2759"/>
<dbReference type="InterPro" id="IPR018515">
    <property type="entry name" value="Tuberin-type_domain"/>
</dbReference>
<keyword evidence="5" id="KW-1185">Reference proteome</keyword>
<dbReference type="Pfam" id="PF11864">
    <property type="entry name" value="DUF3384"/>
    <property type="match status" value="1"/>
</dbReference>
<dbReference type="InParanoid" id="A0A7M7JGN3"/>
<dbReference type="PANTHER" id="PTHR10063:SF0">
    <property type="entry name" value="TUBERIN"/>
    <property type="match status" value="1"/>
</dbReference>
<feature type="region of interest" description="Disordered" evidence="2">
    <location>
        <begin position="1147"/>
        <end position="1200"/>
    </location>
</feature>
<keyword evidence="1" id="KW-0343">GTPase activation</keyword>
<dbReference type="Proteomes" id="UP000594260">
    <property type="component" value="Unplaced"/>
</dbReference>
<dbReference type="EnsemblMetazoa" id="XM_022795762">
    <property type="protein sequence ID" value="XP_022651497"/>
    <property type="gene ID" value="LOC111246328"/>
</dbReference>
<feature type="compositionally biased region" description="Basic and acidic residues" evidence="2">
    <location>
        <begin position="1480"/>
        <end position="1504"/>
    </location>
</feature>
<sequence>MSGRPRRGLLGAVFGRSRDSFGGLVESRTLYQFEPSSIEALSSKNDAATRLKCLRDIKSDLEIYRLEAEQISTLYSLTNDLQSPAQSREVREEVVDFYVTVVKTQFEQLGLARVHLFGVVEWKARDKDKEIDGRLRLLQALTKEGKCIGRFEREAPKFIARWMHEVVQTPHASAYLKLVINLVKYNSAFLDRDITHKFIEETETCMLCYSTASEQNVKLGLELLDCMVSYSLLRTEVLDYMVPTVCRTVLVEPLIKPSKQLMTKLLGTHLGRAAVAKMCEILEEPARYSDANLLRGAVVFLGLAMCPAQQDMILSTGHTAILVAMKKVLASGKALIAAEVSRTLRALLEGAANYSVSSMGGAPSGVQIPSIANIPVQQHQGGCPTQGDLALGVDWALVLDVVHELIKALPKFTEDPTNTLSNNELCVTLLSELVLSLERMADRGAICGPDRERLFEIVEKSPHHQRSEQSLIRLLEQRASAIRRHPVDWLQRLASLMAAFYIDAPQTLRLRSLNVLTEVIETFGPIYDEKLCENIIVPYLGKVSEERDAIVGGEALKAVAALCLRCAQPNRKTKDTCVEIIETVLNQPSAGPLSPVAIDSLVEIFRRELFSCSPHPIQRILDKLVDWINKQYCTPAGETGAALLDTVASIRSRQLVMDLLVSFRVSARKQLAIEVPKSDEAQPPSQHQQQANNQLYNIKCSPLVFITGSKYTERLSGQGIEVVVVNVGAVLPAVANFLETEPNWPLFMSMAEKLPRFLQDRQLMLVKTPPTTLSERQQPSLVAKYCQLLCNLMADQRRFKEPPTMEGPEGVLDHPLMGSQQHQLQQSTSSTSSNNNTKLSSGPTSSDIQQKILPILVVFPIHKADLSANAQRALVNTLLQGMSSKAAPQCIRTLTLVLLQMQDQMYRMAENVINKLAQVSDTKAVALPVLDFLSSLITLPGIFSSFTRDNYNKVFAIALPYTNSVKFSRYTVALAHHVIALWFLKCKTEFRPAFASFIMKRLRNYSSRSSTSEQPVPAIGGFEPVQRSRSGSLNERKAGGQGSGSGIGAIGRTSGNNAGDSGHLQLQDELVDSADDFLNQYSQGACSLQPRKSGAEHFLVNGGQSVTWVSVNKVITITTSGCVTNTPSNSGGVCEKCLRLCRVSSVDPDSDVPADSGPGSLNNSGQPGTTPGTPLTPVTPATPGGSSGPPVFNNNSSNNNLNLSSWESLAHSSTSVSPVGSGGPGQEKSTGISGGSKKSRNLSFELAPRSMSVASRDELGIGKPTRSDGQPTVKYSSDEQIYQHTSSQQQPQKKTFQTTIHAYSSSQAISVGSSESILASSSSGSGGSGVATGEGGMVLARVCNCWCRNWGEITVRRPSGITSCTVRLQNDVFTTMPLHDVAIPDIATMFTNLRVSSLPEAAEGVGLIQPATPFTAGLDAAVASAEEEASSGPSHSEPIPTPVAPVTFAPAALPPTQKSAPSSPTEPAPKPLIQRSVSMTDKERYSKKSPRNEKYASIPEEPKSKRGSLALAPSSDTCELLYGERNAPSMFGTFGGPGESFRDRSRTISVMTATRQPTPVDFGPWKEEVPYTERACLSPKFLFSRLYDMEASSRSGSELGPSSKTASSQPQALMATPEDCSNTLEVLDTTLAYETHKIGVVYVDVDQQDSEAKILANSFGSRRYMNFLQGLGAYVRLKDIHGVSVYSGGLDTKYGEDGDFSIAWHDDVMQVMFHVATLMPTKASDIQCSGKKKHIGNDFVVIVYNNSGHEYTPTKSNFLHACIIVTPQAENTSLVRVWLKKELLSEVSADEELTRGCSIRDDALPKYARQLALHMNIASTIHVMGSTYVNNWLERLRIIRRLRDKLQKRAALEASTQSFQGNAITPTL</sequence>
<dbReference type="PROSITE" id="PS50085">
    <property type="entry name" value="RAPGAP"/>
    <property type="match status" value="1"/>
</dbReference>
<feature type="region of interest" description="Disordered" evidence="2">
    <location>
        <begin position="1421"/>
        <end position="1511"/>
    </location>
</feature>
<dbReference type="RefSeq" id="XP_022651497.1">
    <property type="nucleotide sequence ID" value="XM_022795762.1"/>
</dbReference>
<feature type="region of interest" description="Disordered" evidence="2">
    <location>
        <begin position="800"/>
        <end position="846"/>
    </location>
</feature>
<dbReference type="InterPro" id="IPR011989">
    <property type="entry name" value="ARM-like"/>
</dbReference>
<dbReference type="Gene3D" id="3.40.50.11210">
    <property type="entry name" value="Rap/Ran-GAP"/>
    <property type="match status" value="1"/>
</dbReference>
<dbReference type="InterPro" id="IPR035974">
    <property type="entry name" value="Rap/Ran-GAP_sf"/>
</dbReference>
<dbReference type="OMA" id="LQQLSWH"/>
<reference evidence="4" key="1">
    <citation type="submission" date="2021-01" db="UniProtKB">
        <authorList>
            <consortium name="EnsemblMetazoa"/>
        </authorList>
    </citation>
    <scope>IDENTIFICATION</scope>
</reference>
<feature type="region of interest" description="Disordered" evidence="2">
    <location>
        <begin position="1593"/>
        <end position="1617"/>
    </location>
</feature>
<dbReference type="InterPro" id="IPR000331">
    <property type="entry name" value="Rap/Ran_GAP_dom"/>
</dbReference>
<dbReference type="Gene3D" id="1.25.10.10">
    <property type="entry name" value="Leucine-rich Repeat Variant"/>
    <property type="match status" value="1"/>
</dbReference>
<dbReference type="PANTHER" id="PTHR10063">
    <property type="entry name" value="TUBERIN"/>
    <property type="match status" value="1"/>
</dbReference>
<organism evidence="4 5">
    <name type="scientific">Varroa destructor</name>
    <name type="common">Honeybee mite</name>
    <dbReference type="NCBI Taxonomy" id="109461"/>
    <lineage>
        <taxon>Eukaryota</taxon>
        <taxon>Metazoa</taxon>
        <taxon>Ecdysozoa</taxon>
        <taxon>Arthropoda</taxon>
        <taxon>Chelicerata</taxon>
        <taxon>Arachnida</taxon>
        <taxon>Acari</taxon>
        <taxon>Parasitiformes</taxon>
        <taxon>Mesostigmata</taxon>
        <taxon>Gamasina</taxon>
        <taxon>Dermanyssoidea</taxon>
        <taxon>Varroidae</taxon>
        <taxon>Varroa</taxon>
    </lineage>
</organism>
<dbReference type="SUPFAM" id="SSF111347">
    <property type="entry name" value="Rap/Ran-GAP"/>
    <property type="match status" value="1"/>
</dbReference>
<dbReference type="GO" id="GO:0032007">
    <property type="term" value="P:negative regulation of TOR signaling"/>
    <property type="evidence" value="ECO:0007669"/>
    <property type="project" value="TreeGrafter"/>
</dbReference>
<evidence type="ECO:0000259" key="3">
    <source>
        <dbReference type="PROSITE" id="PS50085"/>
    </source>
</evidence>
<feature type="region of interest" description="Disordered" evidence="2">
    <location>
        <begin position="1212"/>
        <end position="1293"/>
    </location>
</feature>
<feature type="compositionally biased region" description="Low complexity" evidence="2">
    <location>
        <begin position="1280"/>
        <end position="1293"/>
    </location>
</feature>
<evidence type="ECO:0000313" key="4">
    <source>
        <dbReference type="EnsemblMetazoa" id="XP_022651497"/>
    </source>
</evidence>
<dbReference type="CTD" id="109822"/>
<feature type="compositionally biased region" description="Low complexity" evidence="2">
    <location>
        <begin position="1421"/>
        <end position="1456"/>
    </location>
</feature>
<dbReference type="FunFam" id="3.40.50.11210:FF:000001">
    <property type="entry name" value="Ral GTPase-activating protein subunit alpha-1 isoform 1"/>
    <property type="match status" value="1"/>
</dbReference>
<feature type="compositionally biased region" description="Gly residues" evidence="2">
    <location>
        <begin position="1039"/>
        <end position="1049"/>
    </location>
</feature>
<feature type="compositionally biased region" description="Low complexity" evidence="2">
    <location>
        <begin position="1593"/>
        <end position="1603"/>
    </location>
</feature>
<dbReference type="InterPro" id="IPR016024">
    <property type="entry name" value="ARM-type_fold"/>
</dbReference>
<protein>
    <recommendedName>
        <fullName evidence="3">Rap-GAP domain-containing protein</fullName>
    </recommendedName>
</protein>
<dbReference type="KEGG" id="vde:111246328"/>
<evidence type="ECO:0000256" key="1">
    <source>
        <dbReference type="ARBA" id="ARBA00022468"/>
    </source>
</evidence>
<feature type="domain" description="Rap-GAP" evidence="3">
    <location>
        <begin position="1624"/>
        <end position="1850"/>
    </location>
</feature>
<accession>A0A7M7JGN3</accession>
<feature type="compositionally biased region" description="Polar residues" evidence="2">
    <location>
        <begin position="1267"/>
        <end position="1279"/>
    </location>
</feature>
<dbReference type="GeneID" id="111246328"/>